<evidence type="ECO:0000256" key="1">
    <source>
        <dbReference type="SAM" id="Phobius"/>
    </source>
</evidence>
<evidence type="ECO:0000313" key="2">
    <source>
        <dbReference type="EMBL" id="KYQ51688.1"/>
    </source>
</evidence>
<organism evidence="2 3">
    <name type="scientific">Mycetomoellerius zeteki</name>
    <dbReference type="NCBI Taxonomy" id="64791"/>
    <lineage>
        <taxon>Eukaryota</taxon>
        <taxon>Metazoa</taxon>
        <taxon>Ecdysozoa</taxon>
        <taxon>Arthropoda</taxon>
        <taxon>Hexapoda</taxon>
        <taxon>Insecta</taxon>
        <taxon>Pterygota</taxon>
        <taxon>Neoptera</taxon>
        <taxon>Endopterygota</taxon>
        <taxon>Hymenoptera</taxon>
        <taxon>Apocrita</taxon>
        <taxon>Aculeata</taxon>
        <taxon>Formicoidea</taxon>
        <taxon>Formicidae</taxon>
        <taxon>Myrmicinae</taxon>
        <taxon>Mycetomoellerius</taxon>
    </lineage>
</organism>
<protein>
    <submittedName>
        <fullName evidence="2">Uncharacterized protein</fullName>
    </submittedName>
</protein>
<name>A0A151WV35_9HYME</name>
<feature type="transmembrane region" description="Helical" evidence="1">
    <location>
        <begin position="38"/>
        <end position="56"/>
    </location>
</feature>
<reference evidence="2 3" key="1">
    <citation type="submission" date="2015-09" db="EMBL/GenBank/DDBJ databases">
        <title>Trachymyrmex zeteki WGS genome.</title>
        <authorList>
            <person name="Nygaard S."/>
            <person name="Hu H."/>
            <person name="Boomsma J."/>
            <person name="Zhang G."/>
        </authorList>
    </citation>
    <scope>NUCLEOTIDE SEQUENCE [LARGE SCALE GENOMIC DNA]</scope>
    <source>
        <strain evidence="2">Tzet28-1</strain>
        <tissue evidence="2">Whole body</tissue>
    </source>
</reference>
<accession>A0A151WV35</accession>
<keyword evidence="1" id="KW-1133">Transmembrane helix</keyword>
<sequence length="79" mass="9071">SLLFYSSFCFAITLYFLYRACPATVINAVPICSSISLFLLFLTCTVDVFSLTYIVYHLREDISFAILLIACEFLFQRCD</sequence>
<evidence type="ECO:0000313" key="3">
    <source>
        <dbReference type="Proteomes" id="UP000075809"/>
    </source>
</evidence>
<dbReference type="Proteomes" id="UP000075809">
    <property type="component" value="Unassembled WGS sequence"/>
</dbReference>
<feature type="non-terminal residue" evidence="2">
    <location>
        <position position="1"/>
    </location>
</feature>
<proteinExistence type="predicted"/>
<dbReference type="AlphaFoldDB" id="A0A151WV35"/>
<keyword evidence="1" id="KW-0812">Transmembrane</keyword>
<dbReference type="EMBL" id="KQ982720">
    <property type="protein sequence ID" value="KYQ51688.1"/>
    <property type="molecule type" value="Genomic_DNA"/>
</dbReference>
<keyword evidence="1" id="KW-0472">Membrane</keyword>
<gene>
    <name evidence="2" type="ORF">ALC60_09226</name>
</gene>
<keyword evidence="3" id="KW-1185">Reference proteome</keyword>